<reference evidence="1" key="1">
    <citation type="submission" date="2021-02" db="EMBL/GenBank/DDBJ databases">
        <authorList>
            <consortium name="DOE Joint Genome Institute"/>
            <person name="Ahrendt S."/>
            <person name="Looney B.P."/>
            <person name="Miyauchi S."/>
            <person name="Morin E."/>
            <person name="Drula E."/>
            <person name="Courty P.E."/>
            <person name="Chicoki N."/>
            <person name="Fauchery L."/>
            <person name="Kohler A."/>
            <person name="Kuo A."/>
            <person name="Labutti K."/>
            <person name="Pangilinan J."/>
            <person name="Lipzen A."/>
            <person name="Riley R."/>
            <person name="Andreopoulos W."/>
            <person name="He G."/>
            <person name="Johnson J."/>
            <person name="Barry K.W."/>
            <person name="Grigoriev I.V."/>
            <person name="Nagy L."/>
            <person name="Hibbett D."/>
            <person name="Henrissat B."/>
            <person name="Matheny P.B."/>
            <person name="Labbe J."/>
            <person name="Martin F."/>
        </authorList>
    </citation>
    <scope>NUCLEOTIDE SEQUENCE</scope>
    <source>
        <strain evidence="1">FP105234-sp</strain>
    </source>
</reference>
<dbReference type="EMBL" id="MU276208">
    <property type="protein sequence ID" value="KAI0040299.1"/>
    <property type="molecule type" value="Genomic_DNA"/>
</dbReference>
<sequence length="224" mass="25168">MNDLLDLIPERSVLLDRYLDGIYTPALGAYVVFTLDAVATLETLRDPVATAEARALQSRQYIGLMIESMDVALPGVKYEECCISLLSTGLPLPAPSEALDEDMCVAVAPATHPKGRPSVSPSPSLPWEHLYHHTTIIETVRLPSRPGNYSACPLLSLSDVDLMEIAFNNDGLRSDDMERDFKEQHDPQEQNRLTGEKSTPLEDEWKRRPRTHWKRRSGMLHTYP</sequence>
<reference evidence="1" key="2">
    <citation type="journal article" date="2022" name="New Phytol.">
        <title>Evolutionary transition to the ectomycorrhizal habit in the genomes of a hyperdiverse lineage of mushroom-forming fungi.</title>
        <authorList>
            <person name="Looney B."/>
            <person name="Miyauchi S."/>
            <person name="Morin E."/>
            <person name="Drula E."/>
            <person name="Courty P.E."/>
            <person name="Kohler A."/>
            <person name="Kuo A."/>
            <person name="LaButti K."/>
            <person name="Pangilinan J."/>
            <person name="Lipzen A."/>
            <person name="Riley R."/>
            <person name="Andreopoulos W."/>
            <person name="He G."/>
            <person name="Johnson J."/>
            <person name="Nolan M."/>
            <person name="Tritt A."/>
            <person name="Barry K.W."/>
            <person name="Grigoriev I.V."/>
            <person name="Nagy L.G."/>
            <person name="Hibbett D."/>
            <person name="Henrissat B."/>
            <person name="Matheny P.B."/>
            <person name="Labbe J."/>
            <person name="Martin F.M."/>
        </authorList>
    </citation>
    <scope>NUCLEOTIDE SEQUENCE</scope>
    <source>
        <strain evidence="1">FP105234-sp</strain>
    </source>
</reference>
<proteinExistence type="predicted"/>
<evidence type="ECO:0000313" key="2">
    <source>
        <dbReference type="Proteomes" id="UP000814033"/>
    </source>
</evidence>
<gene>
    <name evidence="1" type="ORF">FA95DRAFT_1611893</name>
</gene>
<accession>A0ACB8R805</accession>
<protein>
    <submittedName>
        <fullName evidence="1">Uncharacterized protein</fullName>
    </submittedName>
</protein>
<evidence type="ECO:0000313" key="1">
    <source>
        <dbReference type="EMBL" id="KAI0040299.1"/>
    </source>
</evidence>
<dbReference type="Proteomes" id="UP000814033">
    <property type="component" value="Unassembled WGS sequence"/>
</dbReference>
<comment type="caution">
    <text evidence="1">The sequence shown here is derived from an EMBL/GenBank/DDBJ whole genome shotgun (WGS) entry which is preliminary data.</text>
</comment>
<name>A0ACB8R805_9AGAM</name>
<organism evidence="1 2">
    <name type="scientific">Auriscalpium vulgare</name>
    <dbReference type="NCBI Taxonomy" id="40419"/>
    <lineage>
        <taxon>Eukaryota</taxon>
        <taxon>Fungi</taxon>
        <taxon>Dikarya</taxon>
        <taxon>Basidiomycota</taxon>
        <taxon>Agaricomycotina</taxon>
        <taxon>Agaricomycetes</taxon>
        <taxon>Russulales</taxon>
        <taxon>Auriscalpiaceae</taxon>
        <taxon>Auriscalpium</taxon>
    </lineage>
</organism>
<keyword evidence="2" id="KW-1185">Reference proteome</keyword>